<comment type="caution">
    <text evidence="2">The sequence shown here is derived from an EMBL/GenBank/DDBJ whole genome shotgun (WGS) entry which is preliminary data.</text>
</comment>
<evidence type="ECO:0000313" key="3">
    <source>
        <dbReference type="Proteomes" id="UP001597302"/>
    </source>
</evidence>
<feature type="signal peptide" evidence="1">
    <location>
        <begin position="1"/>
        <end position="18"/>
    </location>
</feature>
<evidence type="ECO:0000313" key="2">
    <source>
        <dbReference type="EMBL" id="MFD1480418.1"/>
    </source>
</evidence>
<dbReference type="Proteomes" id="UP001597302">
    <property type="component" value="Unassembled WGS sequence"/>
</dbReference>
<proteinExistence type="predicted"/>
<name>A0ABW4DTZ7_9RHOB</name>
<evidence type="ECO:0008006" key="4">
    <source>
        <dbReference type="Google" id="ProtNLM"/>
    </source>
</evidence>
<keyword evidence="3" id="KW-1185">Reference proteome</keyword>
<sequence length="51" mass="5428">MHRLIAAFWLTISTSALADQVQLPLLANGSVDVEALSLSLTGPRYADGTRS</sequence>
<reference evidence="3" key="1">
    <citation type="journal article" date="2019" name="Int. J. Syst. Evol. Microbiol.">
        <title>The Global Catalogue of Microorganisms (GCM) 10K type strain sequencing project: providing services to taxonomists for standard genome sequencing and annotation.</title>
        <authorList>
            <consortium name="The Broad Institute Genomics Platform"/>
            <consortium name="The Broad Institute Genome Sequencing Center for Infectious Disease"/>
            <person name="Wu L."/>
            <person name="Ma J."/>
        </authorList>
    </citation>
    <scope>NUCLEOTIDE SEQUENCE [LARGE SCALE GENOMIC DNA]</scope>
    <source>
        <strain evidence="3">CCM 8875</strain>
    </source>
</reference>
<dbReference type="EMBL" id="JBHTOQ010000004">
    <property type="protein sequence ID" value="MFD1480418.1"/>
    <property type="molecule type" value="Genomic_DNA"/>
</dbReference>
<organism evidence="2 3">
    <name type="scientific">Paracoccus nototheniae</name>
    <dbReference type="NCBI Taxonomy" id="2489002"/>
    <lineage>
        <taxon>Bacteria</taxon>
        <taxon>Pseudomonadati</taxon>
        <taxon>Pseudomonadota</taxon>
        <taxon>Alphaproteobacteria</taxon>
        <taxon>Rhodobacterales</taxon>
        <taxon>Paracoccaceae</taxon>
        <taxon>Paracoccus</taxon>
    </lineage>
</organism>
<dbReference type="RefSeq" id="WP_165571125.1">
    <property type="nucleotide sequence ID" value="NZ_CBCSAJ010000058.1"/>
</dbReference>
<feature type="chain" id="PRO_5047266115" description="Tol-Pal system protein TolB" evidence="1">
    <location>
        <begin position="19"/>
        <end position="51"/>
    </location>
</feature>
<accession>A0ABW4DTZ7</accession>
<keyword evidence="1" id="KW-0732">Signal</keyword>
<gene>
    <name evidence="2" type="ORF">ACFQ5P_03830</name>
</gene>
<evidence type="ECO:0000256" key="1">
    <source>
        <dbReference type="SAM" id="SignalP"/>
    </source>
</evidence>
<protein>
    <recommendedName>
        <fullName evidence="4">Tol-Pal system protein TolB</fullName>
    </recommendedName>
</protein>